<dbReference type="GO" id="GO:0008422">
    <property type="term" value="F:beta-glucosidase activity"/>
    <property type="evidence" value="ECO:0007669"/>
    <property type="project" value="TreeGrafter"/>
</dbReference>
<dbReference type="EMBL" id="FZPA01000009">
    <property type="protein sequence ID" value="SNT03076.1"/>
    <property type="molecule type" value="Genomic_DNA"/>
</dbReference>
<dbReference type="GO" id="GO:0009986">
    <property type="term" value="C:cell surface"/>
    <property type="evidence" value="ECO:0007669"/>
    <property type="project" value="TreeGrafter"/>
</dbReference>
<comment type="similarity">
    <text evidence="4">Belongs to the glycosyl hydrolase 5 (cellulase A) family.</text>
</comment>
<dbReference type="SUPFAM" id="SSF51445">
    <property type="entry name" value="(Trans)glycosidases"/>
    <property type="match status" value="1"/>
</dbReference>
<dbReference type="PANTHER" id="PTHR31297">
    <property type="entry name" value="GLUCAN ENDO-1,6-BETA-GLUCOSIDASE B"/>
    <property type="match status" value="1"/>
</dbReference>
<evidence type="ECO:0000256" key="1">
    <source>
        <dbReference type="ARBA" id="ARBA00022729"/>
    </source>
</evidence>
<dbReference type="InterPro" id="IPR050386">
    <property type="entry name" value="Glycosyl_hydrolase_5"/>
</dbReference>
<dbReference type="RefSeq" id="WP_212541931.1">
    <property type="nucleotide sequence ID" value="NZ_FZPA01000009.1"/>
</dbReference>
<keyword evidence="2 4" id="KW-0378">Hydrolase</keyword>
<keyword evidence="7" id="KW-1185">Reference proteome</keyword>
<evidence type="ECO:0000256" key="2">
    <source>
        <dbReference type="ARBA" id="ARBA00022801"/>
    </source>
</evidence>
<organism evidence="6 7">
    <name type="scientific">Sphingopyxis indica</name>
    <dbReference type="NCBI Taxonomy" id="436663"/>
    <lineage>
        <taxon>Bacteria</taxon>
        <taxon>Pseudomonadati</taxon>
        <taxon>Pseudomonadota</taxon>
        <taxon>Alphaproteobacteria</taxon>
        <taxon>Sphingomonadales</taxon>
        <taxon>Sphingomonadaceae</taxon>
        <taxon>Sphingopyxis</taxon>
    </lineage>
</organism>
<feature type="domain" description="Glycoside hydrolase family 5" evidence="5">
    <location>
        <begin position="26"/>
        <end position="309"/>
    </location>
</feature>
<reference evidence="6 7" key="1">
    <citation type="submission" date="2017-06" db="EMBL/GenBank/DDBJ databases">
        <authorList>
            <person name="Kim H.J."/>
            <person name="Triplett B.A."/>
        </authorList>
    </citation>
    <scope>NUCLEOTIDE SEQUENCE [LARGE SCALE GENOMIC DNA]</scope>
    <source>
        <strain evidence="6 7">DS15</strain>
    </source>
</reference>
<dbReference type="GO" id="GO:0005576">
    <property type="term" value="C:extracellular region"/>
    <property type="evidence" value="ECO:0007669"/>
    <property type="project" value="TreeGrafter"/>
</dbReference>
<dbReference type="Pfam" id="PF00150">
    <property type="entry name" value="Cellulase"/>
    <property type="match status" value="1"/>
</dbReference>
<proteinExistence type="inferred from homology"/>
<evidence type="ECO:0000256" key="4">
    <source>
        <dbReference type="RuleBase" id="RU361153"/>
    </source>
</evidence>
<dbReference type="Proteomes" id="UP000198339">
    <property type="component" value="Unassembled WGS sequence"/>
</dbReference>
<dbReference type="PANTHER" id="PTHR31297:SF17">
    <property type="entry name" value="ENDOGLUCANASE"/>
    <property type="match status" value="1"/>
</dbReference>
<evidence type="ECO:0000313" key="6">
    <source>
        <dbReference type="EMBL" id="SNT03076.1"/>
    </source>
</evidence>
<dbReference type="InterPro" id="IPR001547">
    <property type="entry name" value="Glyco_hydro_5"/>
</dbReference>
<keyword evidence="1" id="KW-0732">Signal</keyword>
<keyword evidence="3 4" id="KW-0326">Glycosidase</keyword>
<dbReference type="AlphaFoldDB" id="A0A239JAM9"/>
<evidence type="ECO:0000313" key="7">
    <source>
        <dbReference type="Proteomes" id="UP000198339"/>
    </source>
</evidence>
<evidence type="ECO:0000259" key="5">
    <source>
        <dbReference type="Pfam" id="PF00150"/>
    </source>
</evidence>
<sequence>MSPGINLGNTLEAIADWMPRPATSSEEGAWGQPDVNQAIMNGYKAAGFRSVRIPVSWSQYLDGNGRIPDFWMNRVKQVVDYARNADLYVIVNIHWDGGWMNPVPEEKDAVNAKLTSLWTQIAEAFKGYDDHLLFAGTNEIALDWRQPPPENCPIQHSFNQSFVNAVRATGGNNANRYLVVQAWATNIDASLTCNATMPTDTVSNKLMMEVHYYDPYNFTINSDSGIWQWGAMIEDPAFGESWANEAYTDTQFQKMKANFFDKGVPVILGEYGAYNKADFPGMDPYRLYWIQYVTESAFEHGLIPIYWDTGDFLNRTTGAVKDAAAVDRIMAVTK</sequence>
<name>A0A239JAM9_9SPHN</name>
<gene>
    <name evidence="6" type="ORF">SAMN06295955_109167</name>
</gene>
<dbReference type="GO" id="GO:0009251">
    <property type="term" value="P:glucan catabolic process"/>
    <property type="evidence" value="ECO:0007669"/>
    <property type="project" value="TreeGrafter"/>
</dbReference>
<accession>A0A239JAM9</accession>
<protein>
    <submittedName>
        <fullName evidence="6">Endoglucanase</fullName>
    </submittedName>
</protein>
<evidence type="ECO:0000256" key="3">
    <source>
        <dbReference type="ARBA" id="ARBA00023295"/>
    </source>
</evidence>
<dbReference type="Gene3D" id="3.20.20.80">
    <property type="entry name" value="Glycosidases"/>
    <property type="match status" value="1"/>
</dbReference>
<dbReference type="InterPro" id="IPR017853">
    <property type="entry name" value="GH"/>
</dbReference>